<dbReference type="InterPro" id="IPR025380">
    <property type="entry name" value="DUF4369"/>
</dbReference>
<dbReference type="EMBL" id="JADIMJ010000020">
    <property type="protein sequence ID" value="MBO8453331.1"/>
    <property type="molecule type" value="Genomic_DNA"/>
</dbReference>
<dbReference type="PANTHER" id="PTHR42852:SF13">
    <property type="entry name" value="PROTEIN DIPZ"/>
    <property type="match status" value="1"/>
</dbReference>
<reference evidence="3" key="2">
    <citation type="journal article" date="2021" name="PeerJ">
        <title>Extensive microbial diversity within the chicken gut microbiome revealed by metagenomics and culture.</title>
        <authorList>
            <person name="Gilroy R."/>
            <person name="Ravi A."/>
            <person name="Getino M."/>
            <person name="Pursley I."/>
            <person name="Horton D.L."/>
            <person name="Alikhan N.F."/>
            <person name="Baker D."/>
            <person name="Gharbi K."/>
            <person name="Hall N."/>
            <person name="Watson M."/>
            <person name="Adriaenssens E.M."/>
            <person name="Foster-Nyarko E."/>
            <person name="Jarju S."/>
            <person name="Secka A."/>
            <person name="Antonio M."/>
            <person name="Oren A."/>
            <person name="Chaudhuri R.R."/>
            <person name="La Ragione R."/>
            <person name="Hildebrand F."/>
            <person name="Pallen M.J."/>
        </authorList>
    </citation>
    <scope>NUCLEOTIDE SEQUENCE</scope>
    <source>
        <strain evidence="3">F1-3629</strain>
    </source>
</reference>
<evidence type="ECO:0000313" key="3">
    <source>
        <dbReference type="EMBL" id="MBO8453331.1"/>
    </source>
</evidence>
<dbReference type="InterPro" id="IPR000866">
    <property type="entry name" value="AhpC/TSA"/>
</dbReference>
<accession>A0A940DM31</accession>
<evidence type="ECO:0000259" key="2">
    <source>
        <dbReference type="PROSITE" id="PS51352"/>
    </source>
</evidence>
<dbReference type="CDD" id="cd02966">
    <property type="entry name" value="TlpA_like_family"/>
    <property type="match status" value="1"/>
</dbReference>
<feature type="signal peptide" evidence="1">
    <location>
        <begin position="1"/>
        <end position="24"/>
    </location>
</feature>
<dbReference type="Proteomes" id="UP000771749">
    <property type="component" value="Unassembled WGS sequence"/>
</dbReference>
<organism evidence="3 4">
    <name type="scientific">Candidatus Cryptobacteroides gallistercoris</name>
    <dbReference type="NCBI Taxonomy" id="2840765"/>
    <lineage>
        <taxon>Bacteria</taxon>
        <taxon>Pseudomonadati</taxon>
        <taxon>Bacteroidota</taxon>
        <taxon>Bacteroidia</taxon>
        <taxon>Bacteroidales</taxon>
        <taxon>Candidatus Cryptobacteroides</taxon>
    </lineage>
</organism>
<dbReference type="PROSITE" id="PS51352">
    <property type="entry name" value="THIOREDOXIN_2"/>
    <property type="match status" value="1"/>
</dbReference>
<sequence length="387" mass="42727">MKSFSFPGTPGICAALACAAVALASCGGKATIDGTLADAPSSEVILKKLDIDRYEVLDTVKVNRNGKYTYRLDVEKGQPEFVYVFRGDTKIASMLLERGDHVAVVSDTLGNFTTEGSAESRKFADVEKKYAEFTAKFDSLTNRLSVLPPDSEEAALTRKQAGAAYISYYRDRLRYIMENPYSLTSVPVLYQTAGPDRLPVFGQITDAIHFSNISDSLATVYPESKYVKALKDEAGRRADLLDLKVRLQNAGEVGYPDFELTDINAEKVRLSEVDAKVILLHFWTSGNASQKMFNLDVLKPIYEDYHSRGLEIYQVALDADKAAWASVVKDQGLPWINACDIAGMNARVARLYNISTLPVSFVIADGSLVDEKITDGKSLRRVLDRLL</sequence>
<dbReference type="PROSITE" id="PS51257">
    <property type="entry name" value="PROKAR_LIPOPROTEIN"/>
    <property type="match status" value="1"/>
</dbReference>
<dbReference type="GO" id="GO:0016209">
    <property type="term" value="F:antioxidant activity"/>
    <property type="evidence" value="ECO:0007669"/>
    <property type="project" value="InterPro"/>
</dbReference>
<feature type="chain" id="PRO_5036841827" evidence="1">
    <location>
        <begin position="25"/>
        <end position="387"/>
    </location>
</feature>
<dbReference type="InterPro" id="IPR050553">
    <property type="entry name" value="Thioredoxin_ResA/DsbE_sf"/>
</dbReference>
<name>A0A940DM31_9BACT</name>
<dbReference type="AlphaFoldDB" id="A0A940DM31"/>
<dbReference type="GO" id="GO:0016491">
    <property type="term" value="F:oxidoreductase activity"/>
    <property type="evidence" value="ECO:0007669"/>
    <property type="project" value="InterPro"/>
</dbReference>
<dbReference type="InterPro" id="IPR013766">
    <property type="entry name" value="Thioredoxin_domain"/>
</dbReference>
<dbReference type="Pfam" id="PF14289">
    <property type="entry name" value="DUF4369"/>
    <property type="match status" value="1"/>
</dbReference>
<evidence type="ECO:0000313" key="4">
    <source>
        <dbReference type="Proteomes" id="UP000771749"/>
    </source>
</evidence>
<protein>
    <submittedName>
        <fullName evidence="3">AhpC/TSA family protein</fullName>
    </submittedName>
</protein>
<dbReference type="SUPFAM" id="SSF52833">
    <property type="entry name" value="Thioredoxin-like"/>
    <property type="match status" value="1"/>
</dbReference>
<proteinExistence type="predicted"/>
<comment type="caution">
    <text evidence="3">The sequence shown here is derived from an EMBL/GenBank/DDBJ whole genome shotgun (WGS) entry which is preliminary data.</text>
</comment>
<reference evidence="3" key="1">
    <citation type="submission" date="2020-10" db="EMBL/GenBank/DDBJ databases">
        <authorList>
            <person name="Gilroy R."/>
        </authorList>
    </citation>
    <scope>NUCLEOTIDE SEQUENCE</scope>
    <source>
        <strain evidence="3">F1-3629</strain>
    </source>
</reference>
<dbReference type="PANTHER" id="PTHR42852">
    <property type="entry name" value="THIOL:DISULFIDE INTERCHANGE PROTEIN DSBE"/>
    <property type="match status" value="1"/>
</dbReference>
<gene>
    <name evidence="3" type="ORF">IAC07_01240</name>
</gene>
<feature type="domain" description="Thioredoxin" evidence="2">
    <location>
        <begin position="249"/>
        <end position="387"/>
    </location>
</feature>
<dbReference type="InterPro" id="IPR036249">
    <property type="entry name" value="Thioredoxin-like_sf"/>
</dbReference>
<evidence type="ECO:0000256" key="1">
    <source>
        <dbReference type="SAM" id="SignalP"/>
    </source>
</evidence>
<keyword evidence="1" id="KW-0732">Signal</keyword>
<dbReference type="Gene3D" id="3.40.30.10">
    <property type="entry name" value="Glutaredoxin"/>
    <property type="match status" value="1"/>
</dbReference>
<dbReference type="Pfam" id="PF00578">
    <property type="entry name" value="AhpC-TSA"/>
    <property type="match status" value="1"/>
</dbReference>